<proteinExistence type="predicted"/>
<keyword evidence="2" id="KW-1185">Reference proteome</keyword>
<organism evidence="1 2">
    <name type="scientific">Streptomyces roseoviridis</name>
    <dbReference type="NCBI Taxonomy" id="67361"/>
    <lineage>
        <taxon>Bacteria</taxon>
        <taxon>Bacillati</taxon>
        <taxon>Actinomycetota</taxon>
        <taxon>Actinomycetes</taxon>
        <taxon>Kitasatosporales</taxon>
        <taxon>Streptomycetaceae</taxon>
        <taxon>Streptomyces</taxon>
    </lineage>
</organism>
<dbReference type="Proteomes" id="UP001589716">
    <property type="component" value="Unassembled WGS sequence"/>
</dbReference>
<comment type="caution">
    <text evidence="1">The sequence shown here is derived from an EMBL/GenBank/DDBJ whole genome shotgun (WGS) entry which is preliminary data.</text>
</comment>
<name>A0ABV5QYU7_9ACTN</name>
<protein>
    <recommendedName>
        <fullName evidence="3">Transposase</fullName>
    </recommendedName>
</protein>
<reference evidence="1 2" key="1">
    <citation type="submission" date="2024-09" db="EMBL/GenBank/DDBJ databases">
        <authorList>
            <person name="Sun Q."/>
            <person name="Mori K."/>
        </authorList>
    </citation>
    <scope>NUCLEOTIDE SEQUENCE [LARGE SCALE GENOMIC DNA]</scope>
    <source>
        <strain evidence="1 2">JCM 4414</strain>
    </source>
</reference>
<dbReference type="RefSeq" id="WP_382746320.1">
    <property type="nucleotide sequence ID" value="NZ_JBHMCT010000063.1"/>
</dbReference>
<evidence type="ECO:0000313" key="2">
    <source>
        <dbReference type="Proteomes" id="UP001589716"/>
    </source>
</evidence>
<evidence type="ECO:0008006" key="3">
    <source>
        <dbReference type="Google" id="ProtNLM"/>
    </source>
</evidence>
<dbReference type="EMBL" id="JBHMCT010000063">
    <property type="protein sequence ID" value="MFB9558678.1"/>
    <property type="molecule type" value="Genomic_DNA"/>
</dbReference>
<evidence type="ECO:0000313" key="1">
    <source>
        <dbReference type="EMBL" id="MFB9558678.1"/>
    </source>
</evidence>
<sequence>MARHRKPRTRKAGKVLAFVKRALNHRAFMSLLVQAGCSLLFQHYSD</sequence>
<gene>
    <name evidence="1" type="ORF">ACFFTP_31420</name>
</gene>
<accession>A0ABV5QYU7</accession>